<protein>
    <recommendedName>
        <fullName evidence="4">C-type lectin domain-containing protein</fullName>
    </recommendedName>
</protein>
<dbReference type="InterPro" id="IPR016187">
    <property type="entry name" value="CTDL_fold"/>
</dbReference>
<name>G0P6H7_CAEBE</name>
<accession>G0P6H7</accession>
<keyword evidence="3" id="KW-1185">Reference proteome</keyword>
<organism evidence="3">
    <name type="scientific">Caenorhabditis brenneri</name>
    <name type="common">Nematode worm</name>
    <dbReference type="NCBI Taxonomy" id="135651"/>
    <lineage>
        <taxon>Eukaryota</taxon>
        <taxon>Metazoa</taxon>
        <taxon>Ecdysozoa</taxon>
        <taxon>Nematoda</taxon>
        <taxon>Chromadorea</taxon>
        <taxon>Rhabditida</taxon>
        <taxon>Rhabditina</taxon>
        <taxon>Rhabditomorpha</taxon>
        <taxon>Rhabditoidea</taxon>
        <taxon>Rhabditidae</taxon>
        <taxon>Peloderinae</taxon>
        <taxon>Caenorhabditis</taxon>
    </lineage>
</organism>
<gene>
    <name evidence="2" type="ORF">CAEBREN_17443</name>
</gene>
<feature type="signal peptide" evidence="1">
    <location>
        <begin position="1"/>
        <end position="21"/>
    </location>
</feature>
<keyword evidence="1" id="KW-0732">Signal</keyword>
<dbReference type="InParanoid" id="G0P6H7"/>
<evidence type="ECO:0000256" key="1">
    <source>
        <dbReference type="SAM" id="SignalP"/>
    </source>
</evidence>
<dbReference type="SUPFAM" id="SSF56436">
    <property type="entry name" value="C-type lectin-like"/>
    <property type="match status" value="1"/>
</dbReference>
<dbReference type="OrthoDB" id="10617451at2759"/>
<evidence type="ECO:0008006" key="4">
    <source>
        <dbReference type="Google" id="ProtNLM"/>
    </source>
</evidence>
<feature type="chain" id="PRO_5003405908" description="C-type lectin domain-containing protein" evidence="1">
    <location>
        <begin position="22"/>
        <end position="147"/>
    </location>
</feature>
<dbReference type="HOGENOM" id="CLU_1769701_0_0_1"/>
<dbReference type="AlphaFoldDB" id="G0P6H7"/>
<evidence type="ECO:0000313" key="3">
    <source>
        <dbReference type="Proteomes" id="UP000008068"/>
    </source>
</evidence>
<dbReference type="EMBL" id="GL380098">
    <property type="protein sequence ID" value="EGT46463.1"/>
    <property type="molecule type" value="Genomic_DNA"/>
</dbReference>
<sequence>MLVVRISIFLILAAITYNVYCENHYSAPFNLRNNGSELCPPTWMTFGRPDGYRCVKVFYGETEVSTAEELCQKHGATLLKSWEIIGEEPMRLAEAIFNLNKEMKSEATTYWSAVDMYREEFCELHAETYFPWYDCSPTRAMYVCEKL</sequence>
<reference evidence="3" key="1">
    <citation type="submission" date="2011-07" db="EMBL/GenBank/DDBJ databases">
        <authorList>
            <consortium name="Caenorhabditis brenneri Sequencing and Analysis Consortium"/>
            <person name="Wilson R.K."/>
        </authorList>
    </citation>
    <scope>NUCLEOTIDE SEQUENCE [LARGE SCALE GENOMIC DNA]</scope>
    <source>
        <strain evidence="3">PB2801</strain>
    </source>
</reference>
<proteinExistence type="predicted"/>
<dbReference type="InterPro" id="IPR016186">
    <property type="entry name" value="C-type_lectin-like/link_sf"/>
</dbReference>
<dbReference type="Proteomes" id="UP000008068">
    <property type="component" value="Unassembled WGS sequence"/>
</dbReference>
<evidence type="ECO:0000313" key="2">
    <source>
        <dbReference type="EMBL" id="EGT46463.1"/>
    </source>
</evidence>
<dbReference type="Gene3D" id="3.10.100.10">
    <property type="entry name" value="Mannose-Binding Protein A, subunit A"/>
    <property type="match status" value="1"/>
</dbReference>